<keyword evidence="2" id="KW-0732">Signal</keyword>
<dbReference type="AlphaFoldDB" id="A0A2U2X588"/>
<evidence type="ECO:0000256" key="1">
    <source>
        <dbReference type="ARBA" id="ARBA00004196"/>
    </source>
</evidence>
<dbReference type="PROSITE" id="PS51257">
    <property type="entry name" value="PROKAR_LIPOPROTEIN"/>
    <property type="match status" value="1"/>
</dbReference>
<evidence type="ECO:0000313" key="4">
    <source>
        <dbReference type="EMBL" id="PWH82914.1"/>
    </source>
</evidence>
<comment type="subcellular location">
    <subcellularLocation>
        <location evidence="1">Cell envelope</location>
    </subcellularLocation>
</comment>
<keyword evidence="5" id="KW-1185">Reference proteome</keyword>
<evidence type="ECO:0000313" key="5">
    <source>
        <dbReference type="Proteomes" id="UP000245370"/>
    </source>
</evidence>
<protein>
    <recommendedName>
        <fullName evidence="3">Imelysin-like domain-containing protein</fullName>
    </recommendedName>
</protein>
<dbReference type="InterPro" id="IPR038352">
    <property type="entry name" value="Imelysin_sf"/>
</dbReference>
<feature type="domain" description="Imelysin-like" evidence="3">
    <location>
        <begin position="47"/>
        <end position="337"/>
    </location>
</feature>
<dbReference type="Proteomes" id="UP000245370">
    <property type="component" value="Unassembled WGS sequence"/>
</dbReference>
<comment type="caution">
    <text evidence="4">The sequence shown here is derived from an EMBL/GenBank/DDBJ whole genome shotgun (WGS) entry which is preliminary data.</text>
</comment>
<dbReference type="OrthoDB" id="650514at2"/>
<reference evidence="4 5" key="1">
    <citation type="submission" date="2018-05" db="EMBL/GenBank/DDBJ databases">
        <title>Brumimicrobium oceani sp. nov., isolated from coastal sediment.</title>
        <authorList>
            <person name="Kou Y."/>
        </authorList>
    </citation>
    <scope>NUCLEOTIDE SEQUENCE [LARGE SCALE GENOMIC DNA]</scope>
    <source>
        <strain evidence="4 5">C305</strain>
    </source>
</reference>
<dbReference type="InterPro" id="IPR018976">
    <property type="entry name" value="Imelysin-like"/>
</dbReference>
<sequence>MLKRSVGFVLMLSVGLLFSCKDKKDKDSEENEFNKAEMLTNVSANIILPSLTQFDAEISDLKSSFVNFKNAPTQANLDEVKMNWKASYLTWQTLKIFDFGPIRDIGFKSSTGTYPVDPAKIESNINSGSYNLAAISNLDAIGLNALDYLFYNSNALAELQNNAAYVEYAEKVIQKLYNETQSVVNAWSSYKSTFNESTGTSSTSAFSEFVNEFNRDYELAKTAKIGIPIGKANLGLSNPEYVEARYSGISFDLLIESIKALKATYNGKGLINGKSGLGFSDYLVNLEKTSLDNTINNKFDIILSKAEGFSMTLEEAINDPSMENQLDELYLHLQQQVVNIKTDMTAAFGVLITYQDNDGD</sequence>
<dbReference type="Gene3D" id="1.20.1420.20">
    <property type="entry name" value="M75 peptidase, HXXE motif"/>
    <property type="match status" value="1"/>
</dbReference>
<reference evidence="4 5" key="2">
    <citation type="submission" date="2018-05" db="EMBL/GenBank/DDBJ databases">
        <authorList>
            <person name="Lanie J.A."/>
            <person name="Ng W.-L."/>
            <person name="Kazmierczak K.M."/>
            <person name="Andrzejewski T.M."/>
            <person name="Davidsen T.M."/>
            <person name="Wayne K.J."/>
            <person name="Tettelin H."/>
            <person name="Glass J.I."/>
            <person name="Rusch D."/>
            <person name="Podicherti R."/>
            <person name="Tsui H.-C.T."/>
            <person name="Winkler M.E."/>
        </authorList>
    </citation>
    <scope>NUCLEOTIDE SEQUENCE [LARGE SCALE GENOMIC DNA]</scope>
    <source>
        <strain evidence="4 5">C305</strain>
    </source>
</reference>
<organism evidence="4 5">
    <name type="scientific">Brumimicrobium oceani</name>
    <dbReference type="NCBI Taxonomy" id="2100725"/>
    <lineage>
        <taxon>Bacteria</taxon>
        <taxon>Pseudomonadati</taxon>
        <taxon>Bacteroidota</taxon>
        <taxon>Flavobacteriia</taxon>
        <taxon>Flavobacteriales</taxon>
        <taxon>Crocinitomicaceae</taxon>
        <taxon>Brumimicrobium</taxon>
    </lineage>
</organism>
<evidence type="ECO:0000256" key="2">
    <source>
        <dbReference type="ARBA" id="ARBA00022729"/>
    </source>
</evidence>
<gene>
    <name evidence="4" type="ORF">DIT68_13540</name>
</gene>
<dbReference type="GO" id="GO:0030313">
    <property type="term" value="C:cell envelope"/>
    <property type="evidence" value="ECO:0007669"/>
    <property type="project" value="UniProtKB-SubCell"/>
</dbReference>
<dbReference type="InterPro" id="IPR034984">
    <property type="entry name" value="Imelysin-like_IPPA"/>
</dbReference>
<evidence type="ECO:0000259" key="3">
    <source>
        <dbReference type="Pfam" id="PF09375"/>
    </source>
</evidence>
<dbReference type="EMBL" id="QFRJ01000013">
    <property type="protein sequence ID" value="PWH82914.1"/>
    <property type="molecule type" value="Genomic_DNA"/>
</dbReference>
<dbReference type="CDD" id="cd14659">
    <property type="entry name" value="Imelysin-like_IPPA"/>
    <property type="match status" value="1"/>
</dbReference>
<name>A0A2U2X588_9FLAO</name>
<dbReference type="Pfam" id="PF09375">
    <property type="entry name" value="Peptidase_M75"/>
    <property type="match status" value="1"/>
</dbReference>
<dbReference type="RefSeq" id="WP_109360355.1">
    <property type="nucleotide sequence ID" value="NZ_QFRJ01000013.1"/>
</dbReference>
<proteinExistence type="predicted"/>
<accession>A0A2U2X588</accession>